<feature type="region of interest" description="Disordered" evidence="1">
    <location>
        <begin position="320"/>
        <end position="357"/>
    </location>
</feature>
<gene>
    <name evidence="2" type="ORF">B0H17DRAFT_1180966</name>
</gene>
<sequence length="396" mass="42376">MLLDDKHRRRPLLYFNSSELAGSGRARAGIFALPSSPEVFLRKEAKKDLARFLESFDLRSEGGLRRLLHVIQSTVINISREPLLVTPLLVGAPLLPAALRPPGLPVAHPHRREPRTSPACSTTTSTTSPTRGTAWSAHQHAVLNQGHRHPLHIVSGPGSPSTFVDNLRCAAQTSARPHPAFRHRISPAIPRQHSSGAASMPPQGTANSVQQIRCMTNADFGCGGGPNVTGSCNWDDGGRRMCELGAPALNLSQAQPVTRRATPSFRSPSLPYRVRTRFAVLPVRRSTQALARRSTACDFNGNAPRRASSHVSAIAACVTSPASPANAPQRSRSRPRPPRSTACDVSGNGRERHAVTADVTSPAALALRGLTPGWGRSRRLGAGPCWAGCAGLWTFA</sequence>
<comment type="caution">
    <text evidence="2">The sequence shown here is derived from an EMBL/GenBank/DDBJ whole genome shotgun (WGS) entry which is preliminary data.</text>
</comment>
<accession>A0AAD7DAW4</accession>
<dbReference type="EMBL" id="JARKIE010000091">
    <property type="protein sequence ID" value="KAJ7687045.1"/>
    <property type="molecule type" value="Genomic_DNA"/>
</dbReference>
<evidence type="ECO:0000313" key="3">
    <source>
        <dbReference type="Proteomes" id="UP001221757"/>
    </source>
</evidence>
<reference evidence="2" key="1">
    <citation type="submission" date="2023-03" db="EMBL/GenBank/DDBJ databases">
        <title>Massive genome expansion in bonnet fungi (Mycena s.s.) driven by repeated elements and novel gene families across ecological guilds.</title>
        <authorList>
            <consortium name="Lawrence Berkeley National Laboratory"/>
            <person name="Harder C.B."/>
            <person name="Miyauchi S."/>
            <person name="Viragh M."/>
            <person name="Kuo A."/>
            <person name="Thoen E."/>
            <person name="Andreopoulos B."/>
            <person name="Lu D."/>
            <person name="Skrede I."/>
            <person name="Drula E."/>
            <person name="Henrissat B."/>
            <person name="Morin E."/>
            <person name="Kohler A."/>
            <person name="Barry K."/>
            <person name="LaButti K."/>
            <person name="Morin E."/>
            <person name="Salamov A."/>
            <person name="Lipzen A."/>
            <person name="Mereny Z."/>
            <person name="Hegedus B."/>
            <person name="Baldrian P."/>
            <person name="Stursova M."/>
            <person name="Weitz H."/>
            <person name="Taylor A."/>
            <person name="Grigoriev I.V."/>
            <person name="Nagy L.G."/>
            <person name="Martin F."/>
            <person name="Kauserud H."/>
        </authorList>
    </citation>
    <scope>NUCLEOTIDE SEQUENCE</scope>
    <source>
        <strain evidence="2">CBHHK067</strain>
    </source>
</reference>
<dbReference type="AlphaFoldDB" id="A0AAD7DAW4"/>
<keyword evidence="3" id="KW-1185">Reference proteome</keyword>
<feature type="compositionally biased region" description="Low complexity" evidence="1">
    <location>
        <begin position="320"/>
        <end position="330"/>
    </location>
</feature>
<dbReference type="Proteomes" id="UP001221757">
    <property type="component" value="Unassembled WGS sequence"/>
</dbReference>
<feature type="region of interest" description="Disordered" evidence="1">
    <location>
        <begin position="108"/>
        <end position="133"/>
    </location>
</feature>
<evidence type="ECO:0000256" key="1">
    <source>
        <dbReference type="SAM" id="MobiDB-lite"/>
    </source>
</evidence>
<name>A0AAD7DAW4_MYCRO</name>
<proteinExistence type="predicted"/>
<organism evidence="2 3">
    <name type="scientific">Mycena rosella</name>
    <name type="common">Pink bonnet</name>
    <name type="synonym">Agaricus rosellus</name>
    <dbReference type="NCBI Taxonomy" id="1033263"/>
    <lineage>
        <taxon>Eukaryota</taxon>
        <taxon>Fungi</taxon>
        <taxon>Dikarya</taxon>
        <taxon>Basidiomycota</taxon>
        <taxon>Agaricomycotina</taxon>
        <taxon>Agaricomycetes</taxon>
        <taxon>Agaricomycetidae</taxon>
        <taxon>Agaricales</taxon>
        <taxon>Marasmiineae</taxon>
        <taxon>Mycenaceae</taxon>
        <taxon>Mycena</taxon>
    </lineage>
</organism>
<protein>
    <submittedName>
        <fullName evidence="2">Uncharacterized protein</fullName>
    </submittedName>
</protein>
<evidence type="ECO:0000313" key="2">
    <source>
        <dbReference type="EMBL" id="KAJ7687045.1"/>
    </source>
</evidence>
<feature type="compositionally biased region" description="Low complexity" evidence="1">
    <location>
        <begin position="116"/>
        <end position="133"/>
    </location>
</feature>